<feature type="transmembrane region" description="Helical" evidence="2">
    <location>
        <begin position="155"/>
        <end position="173"/>
    </location>
</feature>
<dbReference type="EMBL" id="BQNB010009227">
    <property type="protein sequence ID" value="GJS60532.1"/>
    <property type="molecule type" value="Genomic_DNA"/>
</dbReference>
<dbReference type="InterPro" id="IPR036397">
    <property type="entry name" value="RNaseH_sf"/>
</dbReference>
<comment type="caution">
    <text evidence="3">The sequence shown here is derived from an EMBL/GenBank/DDBJ whole genome shotgun (WGS) entry which is preliminary data.</text>
</comment>
<dbReference type="CDD" id="cd09272">
    <property type="entry name" value="RNase_HI_RT_Ty1"/>
    <property type="match status" value="1"/>
</dbReference>
<dbReference type="PANTHER" id="PTHR42648:SF32">
    <property type="entry name" value="RIBONUCLEASE H-LIKE DOMAIN, GAG-PRE-INTEGRASE DOMAIN PROTEIN-RELATED"/>
    <property type="match status" value="1"/>
</dbReference>
<keyword evidence="2" id="KW-1133">Transmembrane helix</keyword>
<dbReference type="Proteomes" id="UP001151760">
    <property type="component" value="Unassembled WGS sequence"/>
</dbReference>
<organism evidence="3 4">
    <name type="scientific">Tanacetum coccineum</name>
    <dbReference type="NCBI Taxonomy" id="301880"/>
    <lineage>
        <taxon>Eukaryota</taxon>
        <taxon>Viridiplantae</taxon>
        <taxon>Streptophyta</taxon>
        <taxon>Embryophyta</taxon>
        <taxon>Tracheophyta</taxon>
        <taxon>Spermatophyta</taxon>
        <taxon>Magnoliopsida</taxon>
        <taxon>eudicotyledons</taxon>
        <taxon>Gunneridae</taxon>
        <taxon>Pentapetalae</taxon>
        <taxon>asterids</taxon>
        <taxon>campanulids</taxon>
        <taxon>Asterales</taxon>
        <taxon>Asteraceae</taxon>
        <taxon>Asteroideae</taxon>
        <taxon>Anthemideae</taxon>
        <taxon>Anthemidinae</taxon>
        <taxon>Tanacetum</taxon>
    </lineage>
</organism>
<reference evidence="3" key="1">
    <citation type="journal article" date="2022" name="Int. J. Mol. Sci.">
        <title>Draft Genome of Tanacetum Coccineum: Genomic Comparison of Closely Related Tanacetum-Family Plants.</title>
        <authorList>
            <person name="Yamashiro T."/>
            <person name="Shiraishi A."/>
            <person name="Nakayama K."/>
            <person name="Satake H."/>
        </authorList>
    </citation>
    <scope>NUCLEOTIDE SEQUENCE</scope>
</reference>
<feature type="region of interest" description="Disordered" evidence="1">
    <location>
        <begin position="396"/>
        <end position="430"/>
    </location>
</feature>
<keyword evidence="2" id="KW-0472">Membrane</keyword>
<keyword evidence="2" id="KW-0812">Transmembrane</keyword>
<proteinExistence type="predicted"/>
<feature type="transmembrane region" description="Helical" evidence="2">
    <location>
        <begin position="46"/>
        <end position="66"/>
    </location>
</feature>
<dbReference type="InterPro" id="IPR012337">
    <property type="entry name" value="RNaseH-like_sf"/>
</dbReference>
<evidence type="ECO:0000313" key="4">
    <source>
        <dbReference type="Proteomes" id="UP001151760"/>
    </source>
</evidence>
<reference evidence="3" key="2">
    <citation type="submission" date="2022-01" db="EMBL/GenBank/DDBJ databases">
        <authorList>
            <person name="Yamashiro T."/>
            <person name="Shiraishi A."/>
            <person name="Satake H."/>
            <person name="Nakayama K."/>
        </authorList>
    </citation>
    <scope>NUCLEOTIDE SEQUENCE</scope>
</reference>
<dbReference type="InterPro" id="IPR039537">
    <property type="entry name" value="Retrotran_Ty1/copia-like"/>
</dbReference>
<accession>A0ABQ4X602</accession>
<dbReference type="SUPFAM" id="SSF53098">
    <property type="entry name" value="Ribonuclease H-like"/>
    <property type="match status" value="1"/>
</dbReference>
<feature type="compositionally biased region" description="Polar residues" evidence="1">
    <location>
        <begin position="419"/>
        <end position="430"/>
    </location>
</feature>
<keyword evidence="4" id="KW-1185">Reference proteome</keyword>
<dbReference type="Gene3D" id="3.30.420.10">
    <property type="entry name" value="Ribonuclease H-like superfamily/Ribonuclease H"/>
    <property type="match status" value="1"/>
</dbReference>
<evidence type="ECO:0000256" key="1">
    <source>
        <dbReference type="SAM" id="MobiDB-lite"/>
    </source>
</evidence>
<gene>
    <name evidence="3" type="ORF">Tco_0655316</name>
</gene>
<evidence type="ECO:0000256" key="2">
    <source>
        <dbReference type="SAM" id="Phobius"/>
    </source>
</evidence>
<sequence>MNDLCGLKGIKREYSVARTLQQNGITERKNMTLIEAARTMLADTYFAFYLLVFFGWKHFNTACYVLNRRLISTNMESSKQLSSYFPQARVHSVSYPKDQIILEIQDQPVPNKGHDKERALTHKNSFKALDDESIDVEAMLRRAAFNSRNSEGLKLIRFIFIAYAINMNYFLVYQMDVKSAFLYGTIEEENLRSKIIHKRFQMSSIGELTFFLGLQVKQKEDGIFISQDKSMIGASLDKKSTTGGFQFLGSRLISWQCKKQTVVANSTTEAEYIAASHCCIEDYTQMRFELVLKGKYDVMFLNTTLGIFDKTAGLLEALFEEKLYGTMCINAVDYTTWILRMECKSLELLRFGLTEIHITSGRQFTMSNRQERIGYSRANSNWEWIQVVVLGAKKPWGTPTQTRSERLIEQPNEPPLSEGITSRSGEGSME</sequence>
<name>A0ABQ4X602_9ASTR</name>
<dbReference type="PANTHER" id="PTHR42648">
    <property type="entry name" value="TRANSPOSASE, PUTATIVE-RELATED"/>
    <property type="match status" value="1"/>
</dbReference>
<evidence type="ECO:0000313" key="3">
    <source>
        <dbReference type="EMBL" id="GJS60532.1"/>
    </source>
</evidence>
<protein>
    <submittedName>
        <fullName evidence="3">Ribonuclease H-like domain-containing protein</fullName>
    </submittedName>
</protein>